<evidence type="ECO:0000313" key="3">
    <source>
        <dbReference type="Proteomes" id="UP000033841"/>
    </source>
</evidence>
<dbReference type="InterPro" id="IPR011335">
    <property type="entry name" value="Restrct_endonuc-II-like"/>
</dbReference>
<evidence type="ECO:0000259" key="1">
    <source>
        <dbReference type="Pfam" id="PF12705"/>
    </source>
</evidence>
<comment type="caution">
    <text evidence="2">The sequence shown here is derived from an EMBL/GenBank/DDBJ whole genome shotgun (WGS) entry which is preliminary data.</text>
</comment>
<dbReference type="AlphaFoldDB" id="A0A0G0LMJ2"/>
<dbReference type="InterPro" id="IPR038726">
    <property type="entry name" value="PDDEXK_AddAB-type"/>
</dbReference>
<gene>
    <name evidence="2" type="ORF">UT14_C0006G0005</name>
</gene>
<proteinExistence type="predicted"/>
<dbReference type="Proteomes" id="UP000033841">
    <property type="component" value="Unassembled WGS sequence"/>
</dbReference>
<dbReference type="Pfam" id="PF12705">
    <property type="entry name" value="PDDEXK_1"/>
    <property type="match status" value="1"/>
</dbReference>
<organism evidence="2 3">
    <name type="scientific">Candidatus Shapirobacteria bacterium GW2011_GWE1_38_92</name>
    <dbReference type="NCBI Taxonomy" id="1618489"/>
    <lineage>
        <taxon>Bacteria</taxon>
        <taxon>Candidatus Shapironibacteriota</taxon>
    </lineage>
</organism>
<name>A0A0G0LMJ2_9BACT</name>
<dbReference type="InterPro" id="IPR011604">
    <property type="entry name" value="PDDEXK-like_dom_sf"/>
</dbReference>
<evidence type="ECO:0000313" key="2">
    <source>
        <dbReference type="EMBL" id="KKQ92267.1"/>
    </source>
</evidence>
<reference evidence="2 3" key="1">
    <citation type="journal article" date="2015" name="Nature">
        <title>rRNA introns, odd ribosomes, and small enigmatic genomes across a large radiation of phyla.</title>
        <authorList>
            <person name="Brown C.T."/>
            <person name="Hug L.A."/>
            <person name="Thomas B.C."/>
            <person name="Sharon I."/>
            <person name="Castelle C.J."/>
            <person name="Singh A."/>
            <person name="Wilkins M.J."/>
            <person name="Williams K.H."/>
            <person name="Banfield J.F."/>
        </authorList>
    </citation>
    <scope>NUCLEOTIDE SEQUENCE [LARGE SCALE GENOMIC DNA]</scope>
</reference>
<dbReference type="SUPFAM" id="SSF52980">
    <property type="entry name" value="Restriction endonuclease-like"/>
    <property type="match status" value="1"/>
</dbReference>
<feature type="domain" description="PD-(D/E)XK endonuclease-like" evidence="1">
    <location>
        <begin position="11"/>
        <end position="205"/>
    </location>
</feature>
<dbReference type="EMBL" id="LBVR01000006">
    <property type="protein sequence ID" value="KKQ92267.1"/>
    <property type="molecule type" value="Genomic_DNA"/>
</dbReference>
<protein>
    <recommendedName>
        <fullName evidence="1">PD-(D/E)XK endonuclease-like domain-containing protein</fullName>
    </recommendedName>
</protein>
<accession>A0A0G0LMJ2</accession>
<sequence>MPKDKYTAVWVSHSSISTFLKCPRAYYLQNVYKDPATGHKIKIISPPLALGQAVHEVLESLSVLPTVSRFKQPLLEKFEKSWKKVSGKNGGFLDSQNETIYKNRGIEMIQRVIKNPGPLKNLSVKMSQDLPYYWLSEDDNIILCGKVDWLEYLSDTDSVHIIDFKTSKYDESVESLQLPIYHLLVHNCQKRKVSKASYWYLDRSDDLQSKELPDLENSRSLERFKCPQDGCRDCLPFERILHGEGEFVGLDDFKADTYILPKKDTDQIPDSTIL</sequence>
<dbReference type="Gene3D" id="3.90.320.10">
    <property type="match status" value="1"/>
</dbReference>